<evidence type="ECO:0000313" key="2">
    <source>
        <dbReference type="EMBL" id="CAD1836470.1"/>
    </source>
</evidence>
<dbReference type="SUPFAM" id="SSF56672">
    <property type="entry name" value="DNA/RNA polymerases"/>
    <property type="match status" value="1"/>
</dbReference>
<reference evidence="2" key="1">
    <citation type="submission" date="2020-07" db="EMBL/GenBank/DDBJ databases">
        <authorList>
            <person name="Lin J."/>
        </authorList>
    </citation>
    <scope>NUCLEOTIDE SEQUENCE</scope>
</reference>
<dbReference type="Pfam" id="PF07727">
    <property type="entry name" value="RVT_2"/>
    <property type="match status" value="1"/>
</dbReference>
<evidence type="ECO:0000259" key="1">
    <source>
        <dbReference type="Pfam" id="PF07727"/>
    </source>
</evidence>
<feature type="domain" description="Reverse transcriptase Ty1/copia-type" evidence="1">
    <location>
        <begin position="5"/>
        <end position="173"/>
    </location>
</feature>
<sequence>MNDLYLEQLDVKTTFLHGELEEQIYIKQPEEFIIEEKEDHVFLLKKSLYDLKQSPRKWYKQFDSFMTGREYSRSKRDSCVYFKKLDKGSFIYLLLDVDDILIAFSNIVEINKLKTLFKSEFEMKNLGATKKILGMEIKRDNKSGLLHLTQEKHIEKILKRFGMTNAKSVSTPYCCW</sequence>
<dbReference type="InterPro" id="IPR043502">
    <property type="entry name" value="DNA/RNA_pol_sf"/>
</dbReference>
<proteinExistence type="predicted"/>
<organism evidence="2">
    <name type="scientific">Ananas comosus var. bracteatus</name>
    <name type="common">red pineapple</name>
    <dbReference type="NCBI Taxonomy" id="296719"/>
    <lineage>
        <taxon>Eukaryota</taxon>
        <taxon>Viridiplantae</taxon>
        <taxon>Streptophyta</taxon>
        <taxon>Embryophyta</taxon>
        <taxon>Tracheophyta</taxon>
        <taxon>Spermatophyta</taxon>
        <taxon>Magnoliopsida</taxon>
        <taxon>Liliopsida</taxon>
        <taxon>Poales</taxon>
        <taxon>Bromeliaceae</taxon>
        <taxon>Bromelioideae</taxon>
        <taxon>Ananas</taxon>
    </lineage>
</organism>
<dbReference type="AlphaFoldDB" id="A0A6V7Q0C9"/>
<protein>
    <recommendedName>
        <fullName evidence="1">Reverse transcriptase Ty1/copia-type domain-containing protein</fullName>
    </recommendedName>
</protein>
<dbReference type="EMBL" id="LR862131">
    <property type="protein sequence ID" value="CAD1836470.1"/>
    <property type="molecule type" value="Genomic_DNA"/>
</dbReference>
<name>A0A6V7Q0C9_ANACO</name>
<accession>A0A6V7Q0C9</accession>
<gene>
    <name evidence="2" type="ORF">CB5_LOCUS19681</name>
</gene>
<dbReference type="InterPro" id="IPR013103">
    <property type="entry name" value="RVT_2"/>
</dbReference>